<feature type="transmembrane region" description="Helical" evidence="6">
    <location>
        <begin position="86"/>
        <end position="107"/>
    </location>
</feature>
<dbReference type="OMA" id="THHFAWS"/>
<feature type="transmembrane region" description="Helical" evidence="6">
    <location>
        <begin position="175"/>
        <end position="199"/>
    </location>
</feature>
<dbReference type="InterPro" id="IPR019408">
    <property type="entry name" value="7TM_GPCR_serpentine_rcpt_Srab"/>
</dbReference>
<protein>
    <submittedName>
        <fullName evidence="8">Serpentine receptor class gamma</fullName>
    </submittedName>
</protein>
<evidence type="ECO:0000313" key="7">
    <source>
        <dbReference type="Proteomes" id="UP000025227"/>
    </source>
</evidence>
<dbReference type="GO" id="GO:0004888">
    <property type="term" value="F:transmembrane signaling receptor activity"/>
    <property type="evidence" value="ECO:0007669"/>
    <property type="project" value="InterPro"/>
</dbReference>
<feature type="transmembrane region" description="Helical" evidence="6">
    <location>
        <begin position="132"/>
        <end position="154"/>
    </location>
</feature>
<dbReference type="GO" id="GO:0007606">
    <property type="term" value="P:sensory perception of chemical stimulus"/>
    <property type="evidence" value="ECO:0007669"/>
    <property type="project" value="InterPro"/>
</dbReference>
<dbReference type="PANTHER" id="PTHR31216:SF11">
    <property type="entry name" value="SERPENTINE RECEPTOR CLASS BETA-16-RELATED"/>
    <property type="match status" value="1"/>
</dbReference>
<sequence length="272" mass="31336">MLFYSMCLCCTMYDFMNIIMKTHHFAWSFLYQDPCDIFLPKALYIALNLPTIFVLVASQCMQLSIATERWIAILSADYQESSCRRLGPALITAAIIATTCILLVMYYGENFNGPHLNARWFSIKDIVRTNTVLLFLVAMNLVGLVMTLALRYLGPKRKISMSLSSKFQAMENTIVSTYLFMISSCQFAALLLSHALILYLRMYESENPSVTAYKENLDLFNYYTLVLPILSMFYMRKVKSQRLKNIRENININTVGAPGWINYSAILQKQWQ</sequence>
<reference evidence="8" key="1">
    <citation type="submission" date="2020-12" db="UniProtKB">
        <authorList>
            <consortium name="WormBaseParasite"/>
        </authorList>
    </citation>
    <scope>IDENTIFICATION</scope>
    <source>
        <strain evidence="8">MHco3</strain>
    </source>
</reference>
<evidence type="ECO:0000256" key="1">
    <source>
        <dbReference type="ARBA" id="ARBA00004141"/>
    </source>
</evidence>
<dbReference type="WBParaSite" id="HCON_00124960-00001">
    <property type="protein sequence ID" value="HCON_00124960-00001"/>
    <property type="gene ID" value="HCON_00124960"/>
</dbReference>
<keyword evidence="4 6" id="KW-1133">Transmembrane helix</keyword>
<evidence type="ECO:0000313" key="8">
    <source>
        <dbReference type="WBParaSite" id="HCON_00124960-00001"/>
    </source>
</evidence>
<dbReference type="Proteomes" id="UP000025227">
    <property type="component" value="Unplaced"/>
</dbReference>
<dbReference type="OrthoDB" id="5847472at2759"/>
<evidence type="ECO:0000256" key="3">
    <source>
        <dbReference type="ARBA" id="ARBA00022692"/>
    </source>
</evidence>
<dbReference type="Pfam" id="PF10292">
    <property type="entry name" value="7TM_GPCR_Srab"/>
    <property type="match status" value="1"/>
</dbReference>
<name>A0A7I4YNP9_HAECO</name>
<evidence type="ECO:0000256" key="2">
    <source>
        <dbReference type="ARBA" id="ARBA00006860"/>
    </source>
</evidence>
<dbReference type="InterPro" id="IPR002184">
    <property type="entry name" value="7TM_GPCR_serpentine_rcpt_Srb"/>
</dbReference>
<proteinExistence type="inferred from homology"/>
<evidence type="ECO:0000256" key="6">
    <source>
        <dbReference type="SAM" id="Phobius"/>
    </source>
</evidence>
<organism evidence="7 8">
    <name type="scientific">Haemonchus contortus</name>
    <name type="common">Barber pole worm</name>
    <dbReference type="NCBI Taxonomy" id="6289"/>
    <lineage>
        <taxon>Eukaryota</taxon>
        <taxon>Metazoa</taxon>
        <taxon>Ecdysozoa</taxon>
        <taxon>Nematoda</taxon>
        <taxon>Chromadorea</taxon>
        <taxon>Rhabditida</taxon>
        <taxon>Rhabditina</taxon>
        <taxon>Rhabditomorpha</taxon>
        <taxon>Strongyloidea</taxon>
        <taxon>Trichostrongylidae</taxon>
        <taxon>Haemonchus</taxon>
    </lineage>
</organism>
<feature type="transmembrane region" description="Helical" evidence="6">
    <location>
        <begin position="42"/>
        <end position="65"/>
    </location>
</feature>
<evidence type="ECO:0000256" key="4">
    <source>
        <dbReference type="ARBA" id="ARBA00022989"/>
    </source>
</evidence>
<feature type="transmembrane region" description="Helical" evidence="6">
    <location>
        <begin position="219"/>
        <end position="235"/>
    </location>
</feature>
<comment type="similarity">
    <text evidence="2">Belongs to the nematode receptor-like protein srb family.</text>
</comment>
<keyword evidence="5 6" id="KW-0472">Membrane</keyword>
<comment type="subcellular location">
    <subcellularLocation>
        <location evidence="1">Membrane</location>
        <topology evidence="1">Multi-pass membrane protein</topology>
    </subcellularLocation>
</comment>
<dbReference type="AlphaFoldDB" id="A0A7I4YNP9"/>
<dbReference type="PANTHER" id="PTHR31216">
    <property type="entry name" value="SERPENTINE RECEPTOR CLASS BETA-1-RELATED-RELATED"/>
    <property type="match status" value="1"/>
</dbReference>
<keyword evidence="3 6" id="KW-0812">Transmembrane</keyword>
<keyword evidence="7" id="KW-1185">Reference proteome</keyword>
<accession>A0A7I4YNP9</accession>
<evidence type="ECO:0000256" key="5">
    <source>
        <dbReference type="ARBA" id="ARBA00023136"/>
    </source>
</evidence>
<dbReference type="GO" id="GO:0016020">
    <property type="term" value="C:membrane"/>
    <property type="evidence" value="ECO:0007669"/>
    <property type="project" value="InterPro"/>
</dbReference>